<evidence type="ECO:0000256" key="3">
    <source>
        <dbReference type="ARBA" id="ARBA00008883"/>
    </source>
</evidence>
<evidence type="ECO:0000256" key="13">
    <source>
        <dbReference type="ARBA" id="ARBA00023136"/>
    </source>
</evidence>
<keyword evidence="12 16" id="KW-1133">Transmembrane helix</keyword>
<evidence type="ECO:0000256" key="8">
    <source>
        <dbReference type="ARBA" id="ARBA00022692"/>
    </source>
</evidence>
<dbReference type="InterPro" id="IPR005702">
    <property type="entry name" value="Wzc-like_C"/>
</dbReference>
<evidence type="ECO:0000256" key="16">
    <source>
        <dbReference type="SAM" id="Phobius"/>
    </source>
</evidence>
<dbReference type="CDD" id="cd05387">
    <property type="entry name" value="BY-kinase"/>
    <property type="match status" value="1"/>
</dbReference>
<evidence type="ECO:0000256" key="2">
    <source>
        <dbReference type="ARBA" id="ARBA00007316"/>
    </source>
</evidence>
<keyword evidence="9" id="KW-0547">Nucleotide-binding</keyword>
<comment type="caution">
    <text evidence="20">The sequence shown here is derived from an EMBL/GenBank/DDBJ whole genome shotgun (WGS) entry which is preliminary data.</text>
</comment>
<dbReference type="eggNOG" id="COG3206">
    <property type="taxonomic scope" value="Bacteria"/>
</dbReference>
<keyword evidence="8 16" id="KW-0812">Transmembrane</keyword>
<evidence type="ECO:0000256" key="5">
    <source>
        <dbReference type="ARBA" id="ARBA00022475"/>
    </source>
</evidence>
<evidence type="ECO:0000259" key="17">
    <source>
        <dbReference type="Pfam" id="PF02706"/>
    </source>
</evidence>
<evidence type="ECO:0000256" key="4">
    <source>
        <dbReference type="ARBA" id="ARBA00011903"/>
    </source>
</evidence>
<evidence type="ECO:0000313" key="20">
    <source>
        <dbReference type="EMBL" id="EPE97312.1"/>
    </source>
</evidence>
<dbReference type="HOGENOM" id="CLU_009912_2_1_5"/>
<keyword evidence="11" id="KW-0067">ATP-binding</keyword>
<evidence type="ECO:0000313" key="21">
    <source>
        <dbReference type="Proteomes" id="UP000014411"/>
    </source>
</evidence>
<keyword evidence="10" id="KW-0418">Kinase</keyword>
<dbReference type="Pfam" id="PF13807">
    <property type="entry name" value="GNVR"/>
    <property type="match status" value="1"/>
</dbReference>
<dbReference type="Pfam" id="PF13614">
    <property type="entry name" value="AAA_31"/>
    <property type="match status" value="1"/>
</dbReference>
<evidence type="ECO:0000256" key="14">
    <source>
        <dbReference type="ARBA" id="ARBA00023137"/>
    </source>
</evidence>
<evidence type="ECO:0000256" key="15">
    <source>
        <dbReference type="ARBA" id="ARBA00051245"/>
    </source>
</evidence>
<organism evidence="20 21">
    <name type="scientific">Rhizobium grahamii CCGE 502</name>
    <dbReference type="NCBI Taxonomy" id="990285"/>
    <lineage>
        <taxon>Bacteria</taxon>
        <taxon>Pseudomonadati</taxon>
        <taxon>Pseudomonadota</taxon>
        <taxon>Alphaproteobacteria</taxon>
        <taxon>Hyphomicrobiales</taxon>
        <taxon>Rhizobiaceae</taxon>
        <taxon>Rhizobium/Agrobacterium group</taxon>
        <taxon>Rhizobium</taxon>
    </lineage>
</organism>
<dbReference type="AlphaFoldDB" id="S3HEP3"/>
<evidence type="ECO:0000256" key="12">
    <source>
        <dbReference type="ARBA" id="ARBA00022989"/>
    </source>
</evidence>
<accession>S3HEP3</accession>
<evidence type="ECO:0000259" key="18">
    <source>
        <dbReference type="Pfam" id="PF13614"/>
    </source>
</evidence>
<keyword evidence="14" id="KW-0829">Tyrosine-protein kinase</keyword>
<dbReference type="InterPro" id="IPR003856">
    <property type="entry name" value="LPS_length_determ_N"/>
</dbReference>
<dbReference type="InterPro" id="IPR032807">
    <property type="entry name" value="GNVR"/>
</dbReference>
<dbReference type="InterPro" id="IPR025669">
    <property type="entry name" value="AAA_dom"/>
</dbReference>
<evidence type="ECO:0000256" key="9">
    <source>
        <dbReference type="ARBA" id="ARBA00022741"/>
    </source>
</evidence>
<dbReference type="PANTHER" id="PTHR32309">
    <property type="entry name" value="TYROSINE-PROTEIN KINASE"/>
    <property type="match status" value="1"/>
</dbReference>
<reference evidence="20 21" key="1">
    <citation type="journal article" date="2012" name="J. Bacteriol.">
        <title>Genome sequence of Rhizobium grahamii CCGE502, a broad-host-range symbiont with low nodulation competitiveness in Phaseolus vulgaris.</title>
        <authorList>
            <person name="Althabegoiti M.J."/>
            <person name="Lozano L."/>
            <person name="Torres-Tejerizo G."/>
            <person name="Ormeno-Orrillo E."/>
            <person name="Rogel M.A."/>
            <person name="Gonzalez V."/>
            <person name="Martinez-Romero E."/>
        </authorList>
    </citation>
    <scope>NUCLEOTIDE SEQUENCE [LARGE SCALE GENOMIC DNA]</scope>
    <source>
        <strain evidence="20 21">CCGE 502</strain>
    </source>
</reference>
<dbReference type="SUPFAM" id="SSF52540">
    <property type="entry name" value="P-loop containing nucleoside triphosphate hydrolases"/>
    <property type="match status" value="1"/>
</dbReference>
<comment type="subcellular location">
    <subcellularLocation>
        <location evidence="1">Cell inner membrane</location>
        <topology evidence="1">Multi-pass membrane protein</topology>
    </subcellularLocation>
</comment>
<comment type="similarity">
    <text evidence="3">Belongs to the etk/wzc family.</text>
</comment>
<keyword evidence="21" id="KW-1185">Reference proteome</keyword>
<sequence>MLIGLAHRQVRTILAVALPIFLLSVAVLFSLTPRYTAQSLVLVDTSSKNLLDPNTAATSGLTDNSRVEGEVRIVRSDAVLLDVIRDGNLLSDPEFTPNGFMEPLLAVVGLKRTVSSGDKAIGAVLDSFRYAVRVRREGLTYLITVGVTSKDAEKAARLANLVTAVYIKKQVEAKVANTVSAGKILEHQVTAARDVLAQNERNLDLFVTSHGNLQAAGSLQQLRLADAQFGETASDARGPNYGRGVSSEIVTQYYALQQSAQVARTQYQNLLTRLQDFEAQASLQVADSRVVSAALAPIEPSYPRKGLVFAIVAILALGLGIGGALLREFFIGGFTSEDQVSAVLNIPLASVTPDQAGGEVEKPHGRGLSDTIMSAPLSLFSESLRRIRVSLDQTLLRNAGLLEPETETGVVVMVASALSGEGRSTLATSLARTYALAGKRTLLVDCDLRKPSIHRHVDREPTSAFVNLLRGEPDPGLANMVVTDHATNLSVILGARPAEFPTDELLMGPRVRKLLERARQHFDYIIVDTPPMEAAVDALYLARLSDAVLFVVQWATTPQKAARKAVTALRGHTRDAAPIIAVLNRQDQRKWFAVGGHYVLASA</sequence>
<dbReference type="EMBL" id="AEYE02000015">
    <property type="protein sequence ID" value="EPE97312.1"/>
    <property type="molecule type" value="Genomic_DNA"/>
</dbReference>
<dbReference type="PANTHER" id="PTHR32309:SF13">
    <property type="entry name" value="FERRIC ENTEROBACTIN TRANSPORT PROTEIN FEPE"/>
    <property type="match status" value="1"/>
</dbReference>
<dbReference type="GO" id="GO:0005886">
    <property type="term" value="C:plasma membrane"/>
    <property type="evidence" value="ECO:0007669"/>
    <property type="project" value="UniProtKB-SubCell"/>
</dbReference>
<feature type="transmembrane region" description="Helical" evidence="16">
    <location>
        <begin position="12"/>
        <end position="31"/>
    </location>
</feature>
<keyword evidence="13 16" id="KW-0472">Membrane</keyword>
<name>S3HEP3_9HYPH</name>
<dbReference type="Proteomes" id="UP000014411">
    <property type="component" value="Unassembled WGS sequence"/>
</dbReference>
<feature type="transmembrane region" description="Helical" evidence="16">
    <location>
        <begin position="307"/>
        <end position="326"/>
    </location>
</feature>
<dbReference type="eggNOG" id="COG0489">
    <property type="taxonomic scope" value="Bacteria"/>
</dbReference>
<feature type="domain" description="Tyrosine-protein kinase G-rich" evidence="19">
    <location>
        <begin position="255"/>
        <end position="328"/>
    </location>
</feature>
<dbReference type="STRING" id="990285.RGCCGE502_14725"/>
<keyword evidence="6" id="KW-0997">Cell inner membrane</keyword>
<dbReference type="GO" id="GO:0004713">
    <property type="term" value="F:protein tyrosine kinase activity"/>
    <property type="evidence" value="ECO:0007669"/>
    <property type="project" value="TreeGrafter"/>
</dbReference>
<comment type="similarity">
    <text evidence="2">Belongs to the CpsD/CapB family.</text>
</comment>
<dbReference type="InterPro" id="IPR027417">
    <property type="entry name" value="P-loop_NTPase"/>
</dbReference>
<evidence type="ECO:0000256" key="1">
    <source>
        <dbReference type="ARBA" id="ARBA00004429"/>
    </source>
</evidence>
<keyword evidence="5" id="KW-1003">Cell membrane</keyword>
<comment type="catalytic activity">
    <reaction evidence="15">
        <text>L-tyrosyl-[protein] + ATP = O-phospho-L-tyrosyl-[protein] + ADP + H(+)</text>
        <dbReference type="Rhea" id="RHEA:10596"/>
        <dbReference type="Rhea" id="RHEA-COMP:10136"/>
        <dbReference type="Rhea" id="RHEA-COMP:20101"/>
        <dbReference type="ChEBI" id="CHEBI:15378"/>
        <dbReference type="ChEBI" id="CHEBI:30616"/>
        <dbReference type="ChEBI" id="CHEBI:46858"/>
        <dbReference type="ChEBI" id="CHEBI:61978"/>
        <dbReference type="ChEBI" id="CHEBI:456216"/>
        <dbReference type="EC" id="2.7.10.2"/>
    </reaction>
</comment>
<dbReference type="InterPro" id="IPR050445">
    <property type="entry name" value="Bact_polysacc_biosynth/exp"/>
</dbReference>
<feature type="domain" description="AAA" evidence="18">
    <location>
        <begin position="412"/>
        <end position="554"/>
    </location>
</feature>
<dbReference type="Pfam" id="PF02706">
    <property type="entry name" value="Wzz"/>
    <property type="match status" value="1"/>
</dbReference>
<dbReference type="Gene3D" id="3.40.50.300">
    <property type="entry name" value="P-loop containing nucleotide triphosphate hydrolases"/>
    <property type="match status" value="1"/>
</dbReference>
<evidence type="ECO:0000256" key="6">
    <source>
        <dbReference type="ARBA" id="ARBA00022519"/>
    </source>
</evidence>
<protein>
    <recommendedName>
        <fullName evidence="4">non-specific protein-tyrosine kinase</fullName>
        <ecNumber evidence="4">2.7.10.2</ecNumber>
    </recommendedName>
</protein>
<gene>
    <name evidence="20" type="ORF">RGCCGE502_14725</name>
</gene>
<keyword evidence="7" id="KW-0808">Transferase</keyword>
<evidence type="ECO:0000256" key="10">
    <source>
        <dbReference type="ARBA" id="ARBA00022777"/>
    </source>
</evidence>
<proteinExistence type="inferred from homology"/>
<evidence type="ECO:0000256" key="7">
    <source>
        <dbReference type="ARBA" id="ARBA00022679"/>
    </source>
</evidence>
<feature type="domain" description="Polysaccharide chain length determinant N-terminal" evidence="17">
    <location>
        <begin position="8"/>
        <end position="86"/>
    </location>
</feature>
<dbReference type="EC" id="2.7.10.2" evidence="4"/>
<evidence type="ECO:0000256" key="11">
    <source>
        <dbReference type="ARBA" id="ARBA00022840"/>
    </source>
</evidence>
<evidence type="ECO:0000259" key="19">
    <source>
        <dbReference type="Pfam" id="PF13807"/>
    </source>
</evidence>